<comment type="caution">
    <text evidence="1">The sequence shown here is derived from an EMBL/GenBank/DDBJ whole genome shotgun (WGS) entry which is preliminary data.</text>
</comment>
<dbReference type="EMBL" id="QJKB01000033">
    <property type="protein sequence ID" value="PXX33474.1"/>
    <property type="molecule type" value="Genomic_DNA"/>
</dbReference>
<keyword evidence="2" id="KW-1185">Reference proteome</keyword>
<dbReference type="Proteomes" id="UP000247792">
    <property type="component" value="Unassembled WGS sequence"/>
</dbReference>
<gene>
    <name evidence="1" type="ORF">DFR42_1333</name>
</gene>
<evidence type="ECO:0000313" key="2">
    <source>
        <dbReference type="Proteomes" id="UP000247792"/>
    </source>
</evidence>
<sequence>MNSILKKVASILFLILLALLPLPAFTYFLFHEPGEQVREIYSYEDQKKEVAIMSPSQLMAHTSMDIRMKKIATY</sequence>
<protein>
    <submittedName>
        <fullName evidence="1">Uncharacterized protein</fullName>
    </submittedName>
</protein>
<dbReference type="AlphaFoldDB" id="A0A318IM10"/>
<dbReference type="RefSeq" id="WP_110258528.1">
    <property type="nucleotide sequence ID" value="NZ_QJKB01000033.1"/>
</dbReference>
<evidence type="ECO:0000313" key="1">
    <source>
        <dbReference type="EMBL" id="PXX33474.1"/>
    </source>
</evidence>
<reference evidence="1 2" key="1">
    <citation type="submission" date="2018-05" db="EMBL/GenBank/DDBJ databases">
        <title>Genomic Encyclopedia of Type Strains, Phase IV (KMG-IV): sequencing the most valuable type-strain genomes for metagenomic binning, comparative biology and taxonomic classification.</title>
        <authorList>
            <person name="Goeker M."/>
        </authorList>
    </citation>
    <scope>NUCLEOTIDE SEQUENCE [LARGE SCALE GENOMIC DNA]</scope>
    <source>
        <strain evidence="1 2">DSM 19792</strain>
    </source>
</reference>
<proteinExistence type="predicted"/>
<name>A0A318IM10_9BURK</name>
<accession>A0A318IM10</accession>
<organism evidence="1 2">
    <name type="scientific">Undibacterium pigrum</name>
    <dbReference type="NCBI Taxonomy" id="401470"/>
    <lineage>
        <taxon>Bacteria</taxon>
        <taxon>Pseudomonadati</taxon>
        <taxon>Pseudomonadota</taxon>
        <taxon>Betaproteobacteria</taxon>
        <taxon>Burkholderiales</taxon>
        <taxon>Oxalobacteraceae</taxon>
        <taxon>Undibacterium</taxon>
    </lineage>
</organism>